<sequence length="149" mass="16722">MVQILIEPTPDCHECSAPIDTVRHTLEECAAWGPQRHDLMSIIGRDLSLSSVVDQMLHSEKNWLAVTSFCEDVMSQKESNTDRGLSLGALLYGVNGDNRRYLCHLGREPMSGCHHCDTGDEETALQTLQECPAWTEQRRDLVAHTRSDT</sequence>
<keyword evidence="2" id="KW-1185">Reference proteome</keyword>
<dbReference type="Proteomes" id="UP000824533">
    <property type="component" value="Linkage Group LG15"/>
</dbReference>
<protein>
    <submittedName>
        <fullName evidence="1">Uncharacterized protein</fullName>
    </submittedName>
</protein>
<reference evidence="1 2" key="1">
    <citation type="journal article" date="2021" name="Front. Genet.">
        <title>Chromosome-Level Genome Assembly Reveals Significant Gene Expansion in the Toll and IMD Signaling Pathways of Dendrolimus kikuchii.</title>
        <authorList>
            <person name="Zhou J."/>
            <person name="Wu P."/>
            <person name="Xiong Z."/>
            <person name="Liu N."/>
            <person name="Zhao N."/>
            <person name="Ji M."/>
            <person name="Qiu Y."/>
            <person name="Yang B."/>
        </authorList>
    </citation>
    <scope>NUCLEOTIDE SEQUENCE [LARGE SCALE GENOMIC DNA]</scope>
    <source>
        <strain evidence="1">Ann1</strain>
    </source>
</reference>
<proteinExistence type="predicted"/>
<dbReference type="EMBL" id="CM034401">
    <property type="protein sequence ID" value="KAJ0175777.1"/>
    <property type="molecule type" value="Genomic_DNA"/>
</dbReference>
<evidence type="ECO:0000313" key="2">
    <source>
        <dbReference type="Proteomes" id="UP000824533"/>
    </source>
</evidence>
<gene>
    <name evidence="1" type="ORF">K1T71_008936</name>
</gene>
<accession>A0ACC1CXC8</accession>
<name>A0ACC1CXC8_9NEOP</name>
<organism evidence="1 2">
    <name type="scientific">Dendrolimus kikuchii</name>
    <dbReference type="NCBI Taxonomy" id="765133"/>
    <lineage>
        <taxon>Eukaryota</taxon>
        <taxon>Metazoa</taxon>
        <taxon>Ecdysozoa</taxon>
        <taxon>Arthropoda</taxon>
        <taxon>Hexapoda</taxon>
        <taxon>Insecta</taxon>
        <taxon>Pterygota</taxon>
        <taxon>Neoptera</taxon>
        <taxon>Endopterygota</taxon>
        <taxon>Lepidoptera</taxon>
        <taxon>Glossata</taxon>
        <taxon>Ditrysia</taxon>
        <taxon>Bombycoidea</taxon>
        <taxon>Lasiocampidae</taxon>
        <taxon>Dendrolimus</taxon>
    </lineage>
</organism>
<comment type="caution">
    <text evidence="1">The sequence shown here is derived from an EMBL/GenBank/DDBJ whole genome shotgun (WGS) entry which is preliminary data.</text>
</comment>
<evidence type="ECO:0000313" key="1">
    <source>
        <dbReference type="EMBL" id="KAJ0175777.1"/>
    </source>
</evidence>